<dbReference type="Proteomes" id="UP000325315">
    <property type="component" value="Unassembled WGS sequence"/>
</dbReference>
<gene>
    <name evidence="1" type="ORF">EPI10_006750</name>
</gene>
<comment type="caution">
    <text evidence="1">The sequence shown here is derived from an EMBL/GenBank/DDBJ whole genome shotgun (WGS) entry which is preliminary data.</text>
</comment>
<name>A0A5B6WTG7_9ROSI</name>
<dbReference type="EMBL" id="SMMG02000002">
    <property type="protein sequence ID" value="KAA3484678.1"/>
    <property type="molecule type" value="Genomic_DNA"/>
</dbReference>
<dbReference type="OrthoDB" id="1929447at2759"/>
<organism evidence="1 2">
    <name type="scientific">Gossypium australe</name>
    <dbReference type="NCBI Taxonomy" id="47621"/>
    <lineage>
        <taxon>Eukaryota</taxon>
        <taxon>Viridiplantae</taxon>
        <taxon>Streptophyta</taxon>
        <taxon>Embryophyta</taxon>
        <taxon>Tracheophyta</taxon>
        <taxon>Spermatophyta</taxon>
        <taxon>Magnoliopsida</taxon>
        <taxon>eudicotyledons</taxon>
        <taxon>Gunneridae</taxon>
        <taxon>Pentapetalae</taxon>
        <taxon>rosids</taxon>
        <taxon>malvids</taxon>
        <taxon>Malvales</taxon>
        <taxon>Malvaceae</taxon>
        <taxon>Malvoideae</taxon>
        <taxon>Gossypium</taxon>
    </lineage>
</organism>
<reference evidence="2" key="1">
    <citation type="journal article" date="2019" name="Plant Biotechnol. J.">
        <title>Genome sequencing of the Australian wild diploid species Gossypium australe highlights disease resistance and delayed gland morphogenesis.</title>
        <authorList>
            <person name="Cai Y."/>
            <person name="Cai X."/>
            <person name="Wang Q."/>
            <person name="Wang P."/>
            <person name="Zhang Y."/>
            <person name="Cai C."/>
            <person name="Xu Y."/>
            <person name="Wang K."/>
            <person name="Zhou Z."/>
            <person name="Wang C."/>
            <person name="Geng S."/>
            <person name="Li B."/>
            <person name="Dong Q."/>
            <person name="Hou Y."/>
            <person name="Wang H."/>
            <person name="Ai P."/>
            <person name="Liu Z."/>
            <person name="Yi F."/>
            <person name="Sun M."/>
            <person name="An G."/>
            <person name="Cheng J."/>
            <person name="Zhang Y."/>
            <person name="Shi Q."/>
            <person name="Xie Y."/>
            <person name="Shi X."/>
            <person name="Chang Y."/>
            <person name="Huang F."/>
            <person name="Chen Y."/>
            <person name="Hong S."/>
            <person name="Mi L."/>
            <person name="Sun Q."/>
            <person name="Zhang L."/>
            <person name="Zhou B."/>
            <person name="Peng R."/>
            <person name="Zhang X."/>
            <person name="Liu F."/>
        </authorList>
    </citation>
    <scope>NUCLEOTIDE SEQUENCE [LARGE SCALE GENOMIC DNA]</scope>
    <source>
        <strain evidence="2">cv. PA1801</strain>
    </source>
</reference>
<keyword evidence="2" id="KW-1185">Reference proteome</keyword>
<proteinExistence type="predicted"/>
<accession>A0A5B6WTG7</accession>
<evidence type="ECO:0000313" key="2">
    <source>
        <dbReference type="Proteomes" id="UP000325315"/>
    </source>
</evidence>
<sequence length="103" mass="11637">MNYHPGKENVVADALSQKSLFALCAMNAHLNLSDKGSVLAELKAKPLFSQQIVDAQKVDNEISSLCSEKLKVDSVDINEAHNSRLFVHPRSTKMYHDLKQHYW</sequence>
<protein>
    <submittedName>
        <fullName evidence="1">Integrase</fullName>
    </submittedName>
</protein>
<dbReference type="AlphaFoldDB" id="A0A5B6WTG7"/>
<evidence type="ECO:0000313" key="1">
    <source>
        <dbReference type="EMBL" id="KAA3484678.1"/>
    </source>
</evidence>